<dbReference type="AlphaFoldDB" id="A0A518DPM2"/>
<evidence type="ECO:0000313" key="3">
    <source>
        <dbReference type="Proteomes" id="UP000317648"/>
    </source>
</evidence>
<feature type="compositionally biased region" description="Basic and acidic residues" evidence="1">
    <location>
        <begin position="8"/>
        <end position="38"/>
    </location>
</feature>
<reference evidence="2 3" key="1">
    <citation type="submission" date="2019-02" db="EMBL/GenBank/DDBJ databases">
        <title>Deep-cultivation of Planctomycetes and their phenomic and genomic characterization uncovers novel biology.</title>
        <authorList>
            <person name="Wiegand S."/>
            <person name="Jogler M."/>
            <person name="Boedeker C."/>
            <person name="Pinto D."/>
            <person name="Vollmers J."/>
            <person name="Rivas-Marin E."/>
            <person name="Kohn T."/>
            <person name="Peeters S.H."/>
            <person name="Heuer A."/>
            <person name="Rast P."/>
            <person name="Oberbeckmann S."/>
            <person name="Bunk B."/>
            <person name="Jeske O."/>
            <person name="Meyerdierks A."/>
            <person name="Storesund J.E."/>
            <person name="Kallscheuer N."/>
            <person name="Luecker S."/>
            <person name="Lage O.M."/>
            <person name="Pohl T."/>
            <person name="Merkel B.J."/>
            <person name="Hornburger P."/>
            <person name="Mueller R.-W."/>
            <person name="Bruemmer F."/>
            <person name="Labrenz M."/>
            <person name="Spormann A.M."/>
            <person name="Op den Camp H."/>
            <person name="Overmann J."/>
            <person name="Amann R."/>
            <person name="Jetten M.S.M."/>
            <person name="Mascher T."/>
            <person name="Medema M.H."/>
            <person name="Devos D.P."/>
            <person name="Kaster A.-K."/>
            <person name="Ovreas L."/>
            <person name="Rohde M."/>
            <person name="Galperin M.Y."/>
            <person name="Jogler C."/>
        </authorList>
    </citation>
    <scope>NUCLEOTIDE SEQUENCE [LARGE SCALE GENOMIC DNA]</scope>
    <source>
        <strain evidence="2 3">Pla85_3_4</strain>
    </source>
</reference>
<name>A0A518DPM2_9BACT</name>
<evidence type="ECO:0000313" key="2">
    <source>
        <dbReference type="EMBL" id="QDU93785.1"/>
    </source>
</evidence>
<evidence type="ECO:0000256" key="1">
    <source>
        <dbReference type="SAM" id="MobiDB-lite"/>
    </source>
</evidence>
<proteinExistence type="predicted"/>
<dbReference type="KEGG" id="lcre:Pla8534_15680"/>
<accession>A0A518DPM2</accession>
<organism evidence="2 3">
    <name type="scientific">Lignipirellula cremea</name>
    <dbReference type="NCBI Taxonomy" id="2528010"/>
    <lineage>
        <taxon>Bacteria</taxon>
        <taxon>Pseudomonadati</taxon>
        <taxon>Planctomycetota</taxon>
        <taxon>Planctomycetia</taxon>
        <taxon>Pirellulales</taxon>
        <taxon>Pirellulaceae</taxon>
        <taxon>Lignipirellula</taxon>
    </lineage>
</organism>
<dbReference type="Proteomes" id="UP000317648">
    <property type="component" value="Chromosome"/>
</dbReference>
<protein>
    <submittedName>
        <fullName evidence="2">Uncharacterized protein</fullName>
    </submittedName>
</protein>
<sequence length="79" mass="9061">MNTPVIAMDERASPLSSDNRRQQGPDPAEDKQEGSKPYVEIRRLLRNPAISQVPHRRPIIARIVLNRRSGIFDHFANFI</sequence>
<feature type="region of interest" description="Disordered" evidence="1">
    <location>
        <begin position="1"/>
        <end position="38"/>
    </location>
</feature>
<keyword evidence="3" id="KW-1185">Reference proteome</keyword>
<gene>
    <name evidence="2" type="ORF">Pla8534_15680</name>
</gene>
<dbReference type="EMBL" id="CP036433">
    <property type="protein sequence ID" value="QDU93785.1"/>
    <property type="molecule type" value="Genomic_DNA"/>
</dbReference>